<evidence type="ECO:0000313" key="1">
    <source>
        <dbReference type="EMBL" id="EAQ81659.1"/>
    </source>
</evidence>
<dbReference type="EMBL" id="AANZ01000004">
    <property type="protein sequence ID" value="EAQ81659.1"/>
    <property type="molecule type" value="Genomic_DNA"/>
</dbReference>
<reference evidence="1 2" key="1">
    <citation type="submission" date="2006-02" db="EMBL/GenBank/DDBJ databases">
        <authorList>
            <person name="Amann R."/>
            <person name="Ferriera S."/>
            <person name="Johnson J."/>
            <person name="Kravitz S."/>
            <person name="Halpern A."/>
            <person name="Remington K."/>
            <person name="Beeson K."/>
            <person name="Tran B."/>
            <person name="Rogers Y.-H."/>
            <person name="Friedman R."/>
            <person name="Venter J.C."/>
        </authorList>
    </citation>
    <scope>NUCLEOTIDE SEQUENCE [LARGE SCALE GENOMIC DNA]</scope>
    <source>
        <strain evidence="1 2">DSM 3645</strain>
    </source>
</reference>
<dbReference type="HOGENOM" id="CLU_1131874_0_0_0"/>
<proteinExistence type="predicted"/>
<dbReference type="eggNOG" id="ENOG502ZGVC">
    <property type="taxonomic scope" value="Bacteria"/>
</dbReference>
<dbReference type="STRING" id="314230.DSM3645_28797"/>
<comment type="caution">
    <text evidence="1">The sequence shown here is derived from an EMBL/GenBank/DDBJ whole genome shotgun (WGS) entry which is preliminary data.</text>
</comment>
<evidence type="ECO:0000313" key="2">
    <source>
        <dbReference type="Proteomes" id="UP000004358"/>
    </source>
</evidence>
<sequence length="245" mass="26392">MGAIAMYLKIGNYTHEIGGPQLSITQRPVLSEGGVPLAQLHTWQIQGIVTGGGQTDIDAKIAALVAAYRGGGFDATLLLSDGVTPSQHVLKNNRAVGGVRVISGPDFPSGGGAEYATKRTFAVTLEAEVPIENGATALLNFRESLALSGGDRRVEWTETKLGPPRPQITRRQTIYRAVQSGQAVGYLQYPTFPGFLFPQQYAVESPRLTYGGGKRRSSGDFTDFSLSWEVRYESDRPLAGHPHFA</sequence>
<name>A3ZPI1_9BACT</name>
<dbReference type="Proteomes" id="UP000004358">
    <property type="component" value="Unassembled WGS sequence"/>
</dbReference>
<dbReference type="RefSeq" id="WP_002653650.1">
    <property type="nucleotide sequence ID" value="NZ_CH672376.1"/>
</dbReference>
<gene>
    <name evidence="1" type="ORF">DSM3645_28797</name>
</gene>
<dbReference type="AlphaFoldDB" id="A3ZPI1"/>
<protein>
    <submittedName>
        <fullName evidence="1">Uncharacterized protein</fullName>
    </submittedName>
</protein>
<organism evidence="1 2">
    <name type="scientific">Blastopirellula marina DSM 3645</name>
    <dbReference type="NCBI Taxonomy" id="314230"/>
    <lineage>
        <taxon>Bacteria</taxon>
        <taxon>Pseudomonadati</taxon>
        <taxon>Planctomycetota</taxon>
        <taxon>Planctomycetia</taxon>
        <taxon>Pirellulales</taxon>
        <taxon>Pirellulaceae</taxon>
        <taxon>Blastopirellula</taxon>
    </lineage>
</organism>
<accession>A3ZPI1</accession>